<dbReference type="EMBL" id="CAFBMQ010000065">
    <property type="protein sequence ID" value="CAB4906611.1"/>
    <property type="molecule type" value="Genomic_DNA"/>
</dbReference>
<dbReference type="Gene3D" id="3.40.50.12240">
    <property type="match status" value="1"/>
</dbReference>
<dbReference type="GO" id="GO:0030257">
    <property type="term" value="C:type III protein secretion system complex"/>
    <property type="evidence" value="ECO:0007669"/>
    <property type="project" value="InterPro"/>
</dbReference>
<dbReference type="SUPFAM" id="SSF52540">
    <property type="entry name" value="P-loop containing nucleoside triphosphate hydrolases"/>
    <property type="match status" value="1"/>
</dbReference>
<dbReference type="CDD" id="cd01136">
    <property type="entry name" value="ATPase_flagellum-secretory_path_III"/>
    <property type="match status" value="1"/>
</dbReference>
<dbReference type="PANTHER" id="PTHR15184">
    <property type="entry name" value="ATP SYNTHASE"/>
    <property type="match status" value="1"/>
</dbReference>
<accession>A0A6J7GE11</accession>
<evidence type="ECO:0000256" key="5">
    <source>
        <dbReference type="ARBA" id="ARBA00022840"/>
    </source>
</evidence>
<dbReference type="FunFam" id="3.40.50.12240:FF:000002">
    <property type="entry name" value="Flagellum-specific ATP synthase FliI"/>
    <property type="match status" value="1"/>
</dbReference>
<gene>
    <name evidence="9" type="ORF">UFOPK3609_00581</name>
</gene>
<dbReference type="GO" id="GO:0005524">
    <property type="term" value="F:ATP binding"/>
    <property type="evidence" value="ECO:0007669"/>
    <property type="project" value="UniProtKB-KW"/>
</dbReference>
<dbReference type="Pfam" id="PF00006">
    <property type="entry name" value="ATP-synt_ab"/>
    <property type="match status" value="1"/>
</dbReference>
<evidence type="ECO:0000256" key="7">
    <source>
        <dbReference type="ARBA" id="ARBA00022967"/>
    </source>
</evidence>
<evidence type="ECO:0000259" key="8">
    <source>
        <dbReference type="SMART" id="SM00382"/>
    </source>
</evidence>
<keyword evidence="7" id="KW-1278">Translocase</keyword>
<name>A0A6J7GE11_9ZZZZ</name>
<dbReference type="InterPro" id="IPR050053">
    <property type="entry name" value="ATPase_alpha/beta_chains"/>
</dbReference>
<dbReference type="GO" id="GO:0005737">
    <property type="term" value="C:cytoplasm"/>
    <property type="evidence" value="ECO:0007669"/>
    <property type="project" value="UniProtKB-SubCell"/>
</dbReference>
<dbReference type="InterPro" id="IPR027417">
    <property type="entry name" value="P-loop_NTPase"/>
</dbReference>
<dbReference type="InterPro" id="IPR040627">
    <property type="entry name" value="T3SS_ATPase_C"/>
</dbReference>
<keyword evidence="5" id="KW-0067">ATP-binding</keyword>
<evidence type="ECO:0000256" key="4">
    <source>
        <dbReference type="ARBA" id="ARBA00022741"/>
    </source>
</evidence>
<feature type="domain" description="AAA+ ATPase" evidence="8">
    <location>
        <begin position="167"/>
        <end position="349"/>
    </location>
</feature>
<evidence type="ECO:0000256" key="3">
    <source>
        <dbReference type="ARBA" id="ARBA00022490"/>
    </source>
</evidence>
<dbReference type="NCBIfam" id="TIGR01026">
    <property type="entry name" value="fliI_yscN"/>
    <property type="match status" value="1"/>
</dbReference>
<dbReference type="PANTHER" id="PTHR15184:SF9">
    <property type="entry name" value="SPI-1 TYPE 3 SECRETION SYSTEM ATPASE"/>
    <property type="match status" value="1"/>
</dbReference>
<dbReference type="InterPro" id="IPR003593">
    <property type="entry name" value="AAA+_ATPase"/>
</dbReference>
<sequence>MSGEGGRDLYDLQLERYENWLSRAHLTQESGKITQVVGQVMTGILPGATLGSICAVHPSQGFPKFLAEVVGFKDRNVVLMPLGEMRGVGLGSRLVLERQIATVKVGPELLGRVINGLGEPLDDLGPIETVDESLIYQPVGNPLERENIHLPMDLGVRAINGMITVGRGQRVGIMAGSGVGKSVLMGMMARNSNSDVNVIAMIGERGREVKEFIEEILGPEGLARSVIVVATSDQSPLLRMRASFVATTISEYFCNVGNHVLLMMDSITRYAMAQREIGLSTGEPPASKGYTPSVFSALPKMLERVGAFQNKGSITGLYTVLVEGDDMDDPIGDAVRSIVDGHIVLDRKLASRGHFPAIDVLSSTSRVMRNVVEPHYVKLSRAMRSHMAVYKEAEDLINIGAYKQGSNPEIDAAIRLHPVITEFLRQETDEATDLAMCERMMSRIVGAGR</sequence>
<dbReference type="GO" id="GO:0030254">
    <property type="term" value="P:protein secretion by the type III secretion system"/>
    <property type="evidence" value="ECO:0007669"/>
    <property type="project" value="InterPro"/>
</dbReference>
<keyword evidence="3" id="KW-0963">Cytoplasm</keyword>
<reference evidence="9" key="1">
    <citation type="submission" date="2020-05" db="EMBL/GenBank/DDBJ databases">
        <authorList>
            <person name="Chiriac C."/>
            <person name="Salcher M."/>
            <person name="Ghai R."/>
            <person name="Kavagutti S V."/>
        </authorList>
    </citation>
    <scope>NUCLEOTIDE SEQUENCE</scope>
</reference>
<evidence type="ECO:0000313" key="9">
    <source>
        <dbReference type="EMBL" id="CAB4906611.1"/>
    </source>
</evidence>
<protein>
    <submittedName>
        <fullName evidence="9">Unannotated protein</fullName>
    </submittedName>
</protein>
<organism evidence="9">
    <name type="scientific">freshwater metagenome</name>
    <dbReference type="NCBI Taxonomy" id="449393"/>
    <lineage>
        <taxon>unclassified sequences</taxon>
        <taxon>metagenomes</taxon>
        <taxon>ecological metagenomes</taxon>
    </lineage>
</organism>
<dbReference type="GO" id="GO:0046933">
    <property type="term" value="F:proton-transporting ATP synthase activity, rotational mechanism"/>
    <property type="evidence" value="ECO:0007669"/>
    <property type="project" value="TreeGrafter"/>
</dbReference>
<evidence type="ECO:0000256" key="6">
    <source>
        <dbReference type="ARBA" id="ARBA00022927"/>
    </source>
</evidence>
<dbReference type="GO" id="GO:0016887">
    <property type="term" value="F:ATP hydrolysis activity"/>
    <property type="evidence" value="ECO:0007669"/>
    <property type="project" value="InterPro"/>
</dbReference>
<evidence type="ECO:0000256" key="1">
    <source>
        <dbReference type="ARBA" id="ARBA00004496"/>
    </source>
</evidence>
<keyword evidence="4" id="KW-0547">Nucleotide-binding</keyword>
<dbReference type="InterPro" id="IPR005714">
    <property type="entry name" value="ATPase_T3SS_FliI/YscN"/>
</dbReference>
<dbReference type="Pfam" id="PF18269">
    <property type="entry name" value="T3SS_ATPase_C"/>
    <property type="match status" value="1"/>
</dbReference>
<keyword evidence="2" id="KW-0813">Transport</keyword>
<comment type="subcellular location">
    <subcellularLocation>
        <location evidence="1">Cytoplasm</location>
    </subcellularLocation>
</comment>
<proteinExistence type="predicted"/>
<keyword evidence="6" id="KW-0653">Protein transport</keyword>
<dbReference type="InterPro" id="IPR000194">
    <property type="entry name" value="ATPase_F1/V1/A1_a/bsu_nucl-bd"/>
</dbReference>
<evidence type="ECO:0000256" key="2">
    <source>
        <dbReference type="ARBA" id="ARBA00022448"/>
    </source>
</evidence>
<dbReference type="SMART" id="SM00382">
    <property type="entry name" value="AAA"/>
    <property type="match status" value="1"/>
</dbReference>
<dbReference type="AlphaFoldDB" id="A0A6J7GE11"/>